<dbReference type="EMBL" id="LQCI01000001">
    <property type="protein sequence ID" value="KZB88694.1"/>
    <property type="molecule type" value="Genomic_DNA"/>
</dbReference>
<dbReference type="NCBIfam" id="TIGR02937">
    <property type="entry name" value="sigma70-ECF"/>
    <property type="match status" value="1"/>
</dbReference>
<keyword evidence="13" id="KW-1185">Reference proteome</keyword>
<feature type="domain" description="RNA polymerase sigma factor 70 region 4 type 2" evidence="9">
    <location>
        <begin position="139"/>
        <end position="190"/>
    </location>
</feature>
<dbReference type="InterPro" id="IPR013249">
    <property type="entry name" value="RNA_pol_sigma70_r4_t2"/>
</dbReference>
<dbReference type="GO" id="GO:0006950">
    <property type="term" value="P:response to stress"/>
    <property type="evidence" value="ECO:0007669"/>
    <property type="project" value="UniProtKB-ARBA"/>
</dbReference>
<dbReference type="Pfam" id="PF04542">
    <property type="entry name" value="Sigma70_r2"/>
    <property type="match status" value="1"/>
</dbReference>
<dbReference type="CDD" id="cd06171">
    <property type="entry name" value="Sigma70_r4"/>
    <property type="match status" value="1"/>
</dbReference>
<protein>
    <recommendedName>
        <fullName evidence="7">RNA polymerase sigma factor</fullName>
    </recommendedName>
</protein>
<comment type="subunit">
    <text evidence="2">Interacts transiently with the RNA polymerase catalytic core formed by RpoA, RpoB, RpoC and RpoZ (2 alpha, 1 beta, 1 beta' and 1 omega subunit) to form the RNA polymerase holoenzyme that can initiate transcription.</text>
</comment>
<keyword evidence="3 7" id="KW-0805">Transcription regulation</keyword>
<dbReference type="SUPFAM" id="SSF88659">
    <property type="entry name" value="Sigma3 and sigma4 domains of RNA polymerase sigma factors"/>
    <property type="match status" value="1"/>
</dbReference>
<keyword evidence="4 7" id="KW-0731">Sigma factor</keyword>
<dbReference type="SUPFAM" id="SSF88946">
    <property type="entry name" value="Sigma2 domain of RNA polymerase sigma factors"/>
    <property type="match status" value="1"/>
</dbReference>
<organism evidence="10 12">
    <name type="scientific">Amycolatopsis regifaucium</name>
    <dbReference type="NCBI Taxonomy" id="546365"/>
    <lineage>
        <taxon>Bacteria</taxon>
        <taxon>Bacillati</taxon>
        <taxon>Actinomycetota</taxon>
        <taxon>Actinomycetes</taxon>
        <taxon>Pseudonocardiales</taxon>
        <taxon>Pseudonocardiaceae</taxon>
        <taxon>Amycolatopsis</taxon>
    </lineage>
</organism>
<evidence type="ECO:0000256" key="4">
    <source>
        <dbReference type="ARBA" id="ARBA00023082"/>
    </source>
</evidence>
<dbReference type="Proteomes" id="UP000186883">
    <property type="component" value="Unassembled WGS sequence"/>
</dbReference>
<dbReference type="NCBIfam" id="NF006089">
    <property type="entry name" value="PRK08241.1"/>
    <property type="match status" value="1"/>
</dbReference>
<dbReference type="InterPro" id="IPR013324">
    <property type="entry name" value="RNA_pol_sigma_r3/r4-like"/>
</dbReference>
<accession>A0A154MWE1</accession>
<reference evidence="10 12" key="1">
    <citation type="submission" date="2015-12" db="EMBL/GenBank/DDBJ databases">
        <title>Amycolatopsis regifaucium genome sequencing and assembly.</title>
        <authorList>
            <person name="Mayilraj S."/>
        </authorList>
    </citation>
    <scope>NUCLEOTIDE SEQUENCE [LARGE SCALE GENOMIC DNA]</scope>
    <source>
        <strain evidence="10 12">GY080</strain>
    </source>
</reference>
<evidence type="ECO:0000256" key="6">
    <source>
        <dbReference type="ARBA" id="ARBA00023163"/>
    </source>
</evidence>
<dbReference type="Gene3D" id="1.10.10.10">
    <property type="entry name" value="Winged helix-like DNA-binding domain superfamily/Winged helix DNA-binding domain"/>
    <property type="match status" value="1"/>
</dbReference>
<dbReference type="InterPro" id="IPR036388">
    <property type="entry name" value="WH-like_DNA-bd_sf"/>
</dbReference>
<evidence type="ECO:0000313" key="13">
    <source>
        <dbReference type="Proteomes" id="UP000186883"/>
    </source>
</evidence>
<dbReference type="GO" id="GO:0003677">
    <property type="term" value="F:DNA binding"/>
    <property type="evidence" value="ECO:0007669"/>
    <property type="project" value="UniProtKB-KW"/>
</dbReference>
<dbReference type="Pfam" id="PF08281">
    <property type="entry name" value="Sigma70_r4_2"/>
    <property type="match status" value="1"/>
</dbReference>
<comment type="similarity">
    <text evidence="1 7">Belongs to the sigma-70 factor family. ECF subfamily.</text>
</comment>
<dbReference type="EMBL" id="LOBU02000013">
    <property type="protein sequence ID" value="OKA07134.1"/>
    <property type="molecule type" value="Genomic_DNA"/>
</dbReference>
<dbReference type="SUPFAM" id="SSF54427">
    <property type="entry name" value="NTF2-like"/>
    <property type="match status" value="1"/>
</dbReference>
<dbReference type="PANTHER" id="PTHR43133:SF65">
    <property type="entry name" value="ECF RNA POLYMERASE SIGMA FACTOR SIGG"/>
    <property type="match status" value="1"/>
</dbReference>
<dbReference type="InterPro" id="IPR007627">
    <property type="entry name" value="RNA_pol_sigma70_r2"/>
</dbReference>
<comment type="caution">
    <text evidence="10">The sequence shown here is derived from an EMBL/GenBank/DDBJ whole genome shotgun (WGS) entry which is preliminary data.</text>
</comment>
<proteinExistence type="inferred from homology"/>
<dbReference type="Gene3D" id="3.10.450.50">
    <property type="match status" value="1"/>
</dbReference>
<evidence type="ECO:0000313" key="12">
    <source>
        <dbReference type="Proteomes" id="UP000076321"/>
    </source>
</evidence>
<evidence type="ECO:0000259" key="8">
    <source>
        <dbReference type="Pfam" id="PF04542"/>
    </source>
</evidence>
<name>A0A154MWE1_9PSEU</name>
<gene>
    <name evidence="11" type="ORF">ATP06_0214725</name>
    <name evidence="10" type="ORF">AVL48_01065</name>
</gene>
<reference evidence="11 13" key="2">
    <citation type="submission" date="2016-11" db="EMBL/GenBank/DDBJ databases">
        <title>Genome sequencing of Amycolatopsis regifaucium.</title>
        <authorList>
            <person name="Mayilraj S."/>
            <person name="Kaur N."/>
        </authorList>
    </citation>
    <scope>NUCLEOTIDE SEQUENCE [LARGE SCALE GENOMIC DNA]</scope>
    <source>
        <strain evidence="11 13">GY080</strain>
    </source>
</reference>
<evidence type="ECO:0000256" key="7">
    <source>
        <dbReference type="RuleBase" id="RU000716"/>
    </source>
</evidence>
<dbReference type="InterPro" id="IPR013325">
    <property type="entry name" value="RNA_pol_sigma_r2"/>
</dbReference>
<dbReference type="Gene3D" id="1.10.1740.10">
    <property type="match status" value="1"/>
</dbReference>
<dbReference type="PANTHER" id="PTHR43133">
    <property type="entry name" value="RNA POLYMERASE ECF-TYPE SIGMA FACTO"/>
    <property type="match status" value="1"/>
</dbReference>
<dbReference type="GO" id="GO:0016987">
    <property type="term" value="F:sigma factor activity"/>
    <property type="evidence" value="ECO:0007669"/>
    <property type="project" value="UniProtKB-KW"/>
</dbReference>
<dbReference type="PROSITE" id="PS01063">
    <property type="entry name" value="SIGMA70_ECF"/>
    <property type="match status" value="1"/>
</dbReference>
<feature type="domain" description="RNA polymerase sigma-70 region 2" evidence="8">
    <location>
        <begin position="30"/>
        <end position="94"/>
    </location>
</feature>
<dbReference type="InterPro" id="IPR032710">
    <property type="entry name" value="NTF2-like_dom_sf"/>
</dbReference>
<dbReference type="InterPro" id="IPR000838">
    <property type="entry name" value="RNA_pol_sigma70_ECF_CS"/>
</dbReference>
<evidence type="ECO:0000256" key="2">
    <source>
        <dbReference type="ARBA" id="ARBA00011344"/>
    </source>
</evidence>
<evidence type="ECO:0000256" key="5">
    <source>
        <dbReference type="ARBA" id="ARBA00023125"/>
    </source>
</evidence>
<dbReference type="AlphaFoldDB" id="A0A154MWE1"/>
<evidence type="ECO:0000256" key="3">
    <source>
        <dbReference type="ARBA" id="ARBA00023015"/>
    </source>
</evidence>
<dbReference type="NCBIfam" id="TIGR02960">
    <property type="entry name" value="SigX5"/>
    <property type="match status" value="1"/>
</dbReference>
<dbReference type="GO" id="GO:0006352">
    <property type="term" value="P:DNA-templated transcription initiation"/>
    <property type="evidence" value="ECO:0007669"/>
    <property type="project" value="InterPro"/>
</dbReference>
<keyword evidence="5 7" id="KW-0238">DNA-binding</keyword>
<dbReference type="Proteomes" id="UP000076321">
    <property type="component" value="Unassembled WGS sequence"/>
</dbReference>
<dbReference type="InterPro" id="IPR039425">
    <property type="entry name" value="RNA_pol_sigma-70-like"/>
</dbReference>
<evidence type="ECO:0000256" key="1">
    <source>
        <dbReference type="ARBA" id="ARBA00010641"/>
    </source>
</evidence>
<sequence>MGGAMTSTETDGTVAAAKAGDETAFAALTARHRRELHVHCYRMLGSFDEAEDVVQEALINAWRGLDTFDGGNFRAWLYRIATNACLDAIRKSERQVPSLRSFAEVPWIQPYPDRLLDEIAPPDGEPHALAVARETIELAFLAVLQMLPPRQRAVLILRDVLGWAAAETATLLDLSVPAANSALQRGRATLRERLPRQRGEWTAAAPSEEERALVRRLIEAHDRGDFASLGELVRDDVRVTMPPEPNCYIGLEHLARHGRIAEEMGEWRAVAVDANRMPAFASYLRRPGDAAFRAFKLDLVHVVDGKAAEFTTFDSHLFPAFGLDTMLEG</sequence>
<keyword evidence="6 7" id="KW-0804">Transcription</keyword>
<dbReference type="InterPro" id="IPR014305">
    <property type="entry name" value="RNA_pol_sigma-G_actinobac"/>
</dbReference>
<dbReference type="InterPro" id="IPR014284">
    <property type="entry name" value="RNA_pol_sigma-70_dom"/>
</dbReference>
<dbReference type="OrthoDB" id="3806887at2"/>
<evidence type="ECO:0000313" key="10">
    <source>
        <dbReference type="EMBL" id="KZB88694.1"/>
    </source>
</evidence>
<evidence type="ECO:0000313" key="11">
    <source>
        <dbReference type="EMBL" id="OKA07134.1"/>
    </source>
</evidence>
<evidence type="ECO:0000259" key="9">
    <source>
        <dbReference type="Pfam" id="PF08281"/>
    </source>
</evidence>